<gene>
    <name evidence="1" type="ORF">CALMAC_LOCUS9179</name>
</gene>
<dbReference type="EMBL" id="CAACVG010007865">
    <property type="protein sequence ID" value="VEN47398.1"/>
    <property type="molecule type" value="Genomic_DNA"/>
</dbReference>
<proteinExistence type="predicted"/>
<keyword evidence="2" id="KW-1185">Reference proteome</keyword>
<accession>A0A653CHL2</accession>
<evidence type="ECO:0000313" key="2">
    <source>
        <dbReference type="Proteomes" id="UP000410492"/>
    </source>
</evidence>
<dbReference type="OrthoDB" id="6262482at2759"/>
<reference evidence="1 2" key="1">
    <citation type="submission" date="2019-01" db="EMBL/GenBank/DDBJ databases">
        <authorList>
            <person name="Sayadi A."/>
        </authorList>
    </citation>
    <scope>NUCLEOTIDE SEQUENCE [LARGE SCALE GENOMIC DNA]</scope>
</reference>
<evidence type="ECO:0000313" key="1">
    <source>
        <dbReference type="EMBL" id="VEN47398.1"/>
    </source>
</evidence>
<name>A0A653CHL2_CALMS</name>
<protein>
    <submittedName>
        <fullName evidence="1">Uncharacterized protein</fullName>
    </submittedName>
</protein>
<dbReference type="Proteomes" id="UP000410492">
    <property type="component" value="Unassembled WGS sequence"/>
</dbReference>
<dbReference type="AlphaFoldDB" id="A0A653CHL2"/>
<organism evidence="1 2">
    <name type="scientific">Callosobruchus maculatus</name>
    <name type="common">Southern cowpea weevil</name>
    <name type="synonym">Pulse bruchid</name>
    <dbReference type="NCBI Taxonomy" id="64391"/>
    <lineage>
        <taxon>Eukaryota</taxon>
        <taxon>Metazoa</taxon>
        <taxon>Ecdysozoa</taxon>
        <taxon>Arthropoda</taxon>
        <taxon>Hexapoda</taxon>
        <taxon>Insecta</taxon>
        <taxon>Pterygota</taxon>
        <taxon>Neoptera</taxon>
        <taxon>Endopterygota</taxon>
        <taxon>Coleoptera</taxon>
        <taxon>Polyphaga</taxon>
        <taxon>Cucujiformia</taxon>
        <taxon>Chrysomeloidea</taxon>
        <taxon>Chrysomelidae</taxon>
        <taxon>Bruchinae</taxon>
        <taxon>Bruchini</taxon>
        <taxon>Callosobruchus</taxon>
    </lineage>
</organism>
<sequence length="491" mass="57659">MNYAVANSEGVFIREETLDGDESPIEDYGYEDEYYVGQKRRILESPKGNLSKRPMKTFTTNDTSNNDNEDIDDLFYPRDILSKITGDLDEAEKDSSATANTMKKCSKLDDKEWRKMILDVAELIYCNEAILEFELHSFTTQLMPQTYLKKNLLQKKAEFLIKRIKATKEDEEINDKLVFEFKRFALETVVNIILFGVASDAEKPDVKYHPLLLITKTQWLFLKLMFRLEEEKMSSILQLYLQKAENLLYSRCSQNKVEPVTRLYVAICKLKGDVNRVRRFCCEAFYYTEDLAITLMFTVLTSWVEIFPMQDDMKCYPIADVMVQLIHLKTTKKPQYKLHALKFLLNQYYGYPKERVNCDEFLKDLTQKYLDNPTKLSNFAIRLYCKYREANWLKEKINDILKPMVYQVPVGDNKFKATVITLIANVCQHLHLGSRDKYMTELREWFSSLSGGNSPKLIKQSVQYALNMLQKKQAKCEIRAKRRTDPILRER</sequence>